<dbReference type="Pfam" id="PF18770">
    <property type="entry name" value="Arm_vescicular"/>
    <property type="match status" value="1"/>
</dbReference>
<keyword evidence="4" id="KW-0963">Cytoplasm</keyword>
<dbReference type="Proteomes" id="UP000822476">
    <property type="component" value="Unassembled WGS sequence"/>
</dbReference>
<accession>A0A8S9YYR2</accession>
<name>A0A8S9YYR2_9TREM</name>
<keyword evidence="14" id="KW-1185">Reference proteome</keyword>
<feature type="domain" description="Vesicle tethering protein Uso1/P115-like head" evidence="11">
    <location>
        <begin position="352"/>
        <end position="520"/>
    </location>
</feature>
<dbReference type="GO" id="GO:0012507">
    <property type="term" value="C:ER to Golgi transport vesicle membrane"/>
    <property type="evidence" value="ECO:0007669"/>
    <property type="project" value="TreeGrafter"/>
</dbReference>
<dbReference type="AlphaFoldDB" id="A0A8S9YYR2"/>
<dbReference type="GO" id="GO:0006888">
    <property type="term" value="P:endoplasmic reticulum to Golgi vesicle-mediated transport"/>
    <property type="evidence" value="ECO:0007669"/>
    <property type="project" value="TreeGrafter"/>
</dbReference>
<evidence type="ECO:0000256" key="6">
    <source>
        <dbReference type="ARBA" id="ARBA00023034"/>
    </source>
</evidence>
<dbReference type="GO" id="GO:0005795">
    <property type="term" value="C:Golgi stack"/>
    <property type="evidence" value="ECO:0007669"/>
    <property type="project" value="TreeGrafter"/>
</dbReference>
<dbReference type="InterPro" id="IPR024095">
    <property type="entry name" value="Vesicle_P115"/>
</dbReference>
<keyword evidence="6" id="KW-0333">Golgi apparatus</keyword>
<dbReference type="GO" id="GO:0005783">
    <property type="term" value="C:endoplasmic reticulum"/>
    <property type="evidence" value="ECO:0007669"/>
    <property type="project" value="TreeGrafter"/>
</dbReference>
<dbReference type="PANTHER" id="PTHR10013:SF0">
    <property type="entry name" value="GENERAL VESICULAR TRANSPORT FACTOR P115"/>
    <property type="match status" value="1"/>
</dbReference>
<dbReference type="InterPro" id="IPR006955">
    <property type="entry name" value="Uso1_p115_C"/>
</dbReference>
<dbReference type="SUPFAM" id="SSF48371">
    <property type="entry name" value="ARM repeat"/>
    <property type="match status" value="1"/>
</dbReference>
<feature type="region of interest" description="Disordered" evidence="10">
    <location>
        <begin position="815"/>
        <end position="839"/>
    </location>
</feature>
<dbReference type="PANTHER" id="PTHR10013">
    <property type="entry name" value="GENERAL VESICULAR TRANSPORT FACTOR P115"/>
    <property type="match status" value="1"/>
</dbReference>
<organism evidence="13 14">
    <name type="scientific">Paragonimus skrjabini miyazakii</name>
    <dbReference type="NCBI Taxonomy" id="59628"/>
    <lineage>
        <taxon>Eukaryota</taxon>
        <taxon>Metazoa</taxon>
        <taxon>Spiralia</taxon>
        <taxon>Lophotrochozoa</taxon>
        <taxon>Platyhelminthes</taxon>
        <taxon>Trematoda</taxon>
        <taxon>Digenea</taxon>
        <taxon>Plagiorchiida</taxon>
        <taxon>Troglotremata</taxon>
        <taxon>Troglotrematidae</taxon>
        <taxon>Paragonimus</taxon>
    </lineage>
</organism>
<evidence type="ECO:0000256" key="1">
    <source>
        <dbReference type="ARBA" id="ARBA00004184"/>
    </source>
</evidence>
<evidence type="ECO:0000313" key="13">
    <source>
        <dbReference type="EMBL" id="KAF7258091.1"/>
    </source>
</evidence>
<sequence length="910" mass="100976">MDFFRRYMISKYDKEELSGTDIVEKLVDRFQSASRTEDKRDSLRTLKALSKKYRLEVGTKAMPVFIEALKTEQEDSDSVCYALESLYFVMDDNDSEQVDAHELINVPPDLGSQFTEIFIKQPENVALIFCFVDTYEPHIRRHAIRLLTVLLVNQLKETQSVILQCPKAVSKIVDILDDPREALRNDALLLLLELTKSHLNIQKIVAFENTFERLFSIIQLEGLTDGGVVVEDCLRILWQLLDGNAPNQILFKENNFIQRLLPLLELKLKTDDSEPQWSAQNVVNVDLTMQVIRTLVSPRNKVQYTRQNQTSMYNCGLLSALCNLILAIGVPAEVLTRAIYTVADVVRGCAANQEYLAHLIAPSEPPQPVVAILLVSMVNERQVLAVRAAALYCFQCYVASNRQTQSAIVATLLPKSADESQPISVGQLLCGGLFSNDVLSTWFSSIALSHCITENISLQEELLRVHLASGPDGTSVSLLQQCFVWFQKSTRFQTRIGLLQLLCTWLAYCPAAVRAFLTASVQTGSGSPRKSESSADAAKSVPRSVSSNGANLSALIAEAASLGNDESDTLIHSLITVLTCICVLFNPGDVAGFDKKSLLNTLEKRIGFDVILEQLNQVSKAESFTSASKHPELKYESHTDLVFDYAFTRLFKRLEYEVIRAFQTVEEINGTTTSEIPPPSSSLLCGSQQETHTNAELVAKLAKKDTELRELQVRIENLELQLRQVKQAAVNMVPIQTECSVAELNHQLAVYDEENKRLQDKVTLSEQRIRLLEEQLSQSTREKENIKSEQDDLLVLLHDQDVKLHRLRELVKQLGGHVEEDSDEEPGPTATSISSEANTSCSTVGGVYAVNNDIPSLLTSTESHHLVSTTSGQVSSDSKATILTAPVTLSSLQTTPVCSLPIGAGSVLFK</sequence>
<evidence type="ECO:0000256" key="4">
    <source>
        <dbReference type="ARBA" id="ARBA00022490"/>
    </source>
</evidence>
<dbReference type="GO" id="GO:0006886">
    <property type="term" value="P:intracellular protein transport"/>
    <property type="evidence" value="ECO:0007669"/>
    <property type="project" value="InterPro"/>
</dbReference>
<dbReference type="Pfam" id="PF04869">
    <property type="entry name" value="Uso1_p115_head"/>
    <property type="match status" value="2"/>
</dbReference>
<evidence type="ECO:0000259" key="11">
    <source>
        <dbReference type="Pfam" id="PF04869"/>
    </source>
</evidence>
<dbReference type="EMBL" id="JTDE01001949">
    <property type="protein sequence ID" value="KAF7258091.1"/>
    <property type="molecule type" value="Genomic_DNA"/>
</dbReference>
<protein>
    <recommendedName>
        <fullName evidence="15">General vesicular transport factor p115</fullName>
    </recommendedName>
</protein>
<comment type="caution">
    <text evidence="13">The sequence shown here is derived from an EMBL/GenBank/DDBJ whole genome shotgun (WGS) entry which is preliminary data.</text>
</comment>
<evidence type="ECO:0000256" key="7">
    <source>
        <dbReference type="ARBA" id="ARBA00023054"/>
    </source>
</evidence>
<evidence type="ECO:0000256" key="8">
    <source>
        <dbReference type="ARBA" id="ARBA00023136"/>
    </source>
</evidence>
<evidence type="ECO:0000313" key="14">
    <source>
        <dbReference type="Proteomes" id="UP000822476"/>
    </source>
</evidence>
<evidence type="ECO:0008006" key="15">
    <source>
        <dbReference type="Google" id="ProtNLM"/>
    </source>
</evidence>
<feature type="domain" description="Vesicle tethering protein Uso1/P115-like head" evidence="11">
    <location>
        <begin position="547"/>
        <end position="661"/>
    </location>
</feature>
<dbReference type="GO" id="GO:0048280">
    <property type="term" value="P:vesicle fusion with Golgi apparatus"/>
    <property type="evidence" value="ECO:0007669"/>
    <property type="project" value="InterPro"/>
</dbReference>
<feature type="domain" description="Uso1/p115-like vesicle tethering protein C-terminal" evidence="12">
    <location>
        <begin position="699"/>
        <end position="825"/>
    </location>
</feature>
<evidence type="ECO:0000259" key="12">
    <source>
        <dbReference type="Pfam" id="PF04871"/>
    </source>
</evidence>
<evidence type="ECO:0000256" key="10">
    <source>
        <dbReference type="SAM" id="MobiDB-lite"/>
    </source>
</evidence>
<dbReference type="InterPro" id="IPR011989">
    <property type="entry name" value="ARM-like"/>
</dbReference>
<feature type="region of interest" description="Disordered" evidence="10">
    <location>
        <begin position="523"/>
        <end position="546"/>
    </location>
</feature>
<dbReference type="Gene3D" id="1.25.10.10">
    <property type="entry name" value="Leucine-rich Repeat Variant"/>
    <property type="match status" value="1"/>
</dbReference>
<dbReference type="GO" id="GO:0048211">
    <property type="term" value="P:Golgi vesicle docking"/>
    <property type="evidence" value="ECO:0007669"/>
    <property type="project" value="TreeGrafter"/>
</dbReference>
<dbReference type="GO" id="GO:0000139">
    <property type="term" value="C:Golgi membrane"/>
    <property type="evidence" value="ECO:0007669"/>
    <property type="project" value="InterPro"/>
</dbReference>
<reference evidence="13" key="1">
    <citation type="submission" date="2019-07" db="EMBL/GenBank/DDBJ databases">
        <title>Annotation for the trematode Paragonimus miyazaki's.</title>
        <authorList>
            <person name="Choi Y.-J."/>
        </authorList>
    </citation>
    <scope>NUCLEOTIDE SEQUENCE</scope>
    <source>
        <strain evidence="13">Japan</strain>
    </source>
</reference>
<evidence type="ECO:0000256" key="2">
    <source>
        <dbReference type="ARBA" id="ARBA00004496"/>
    </source>
</evidence>
<dbReference type="InterPro" id="IPR016024">
    <property type="entry name" value="ARM-type_fold"/>
</dbReference>
<keyword evidence="8" id="KW-0472">Membrane</keyword>
<dbReference type="OrthoDB" id="198977at2759"/>
<dbReference type="Pfam" id="PF04871">
    <property type="entry name" value="Uso1_p115_C"/>
    <property type="match status" value="1"/>
</dbReference>
<evidence type="ECO:0000256" key="5">
    <source>
        <dbReference type="ARBA" id="ARBA00022737"/>
    </source>
</evidence>
<gene>
    <name evidence="13" type="ORF">EG68_04756</name>
</gene>
<dbReference type="GO" id="GO:0045056">
    <property type="term" value="P:transcytosis"/>
    <property type="evidence" value="ECO:0007669"/>
    <property type="project" value="TreeGrafter"/>
</dbReference>
<keyword evidence="7 9" id="KW-0175">Coiled coil</keyword>
<evidence type="ECO:0000256" key="3">
    <source>
        <dbReference type="ARBA" id="ARBA00004555"/>
    </source>
</evidence>
<feature type="compositionally biased region" description="Polar residues" evidence="10">
    <location>
        <begin position="829"/>
        <end position="839"/>
    </location>
</feature>
<dbReference type="InterPro" id="IPR041209">
    <property type="entry name" value="P115_Arm_rpt"/>
</dbReference>
<evidence type="ECO:0000256" key="9">
    <source>
        <dbReference type="SAM" id="Coils"/>
    </source>
</evidence>
<proteinExistence type="predicted"/>
<dbReference type="InterPro" id="IPR006953">
    <property type="entry name" value="Vesicle_Uso1_P115_head"/>
</dbReference>
<comment type="subcellular location">
    <subcellularLocation>
        <location evidence="2">Cytoplasm</location>
    </subcellularLocation>
    <subcellularLocation>
        <location evidence="1">Endomembrane system</location>
        <topology evidence="1">Peripheral membrane protein</topology>
    </subcellularLocation>
    <subcellularLocation>
        <location evidence="3">Golgi apparatus</location>
    </subcellularLocation>
</comment>
<keyword evidence="5" id="KW-0677">Repeat</keyword>
<feature type="coiled-coil region" evidence="9">
    <location>
        <begin position="694"/>
        <end position="789"/>
    </location>
</feature>